<gene>
    <name evidence="1" type="ORF">ACFQ27_14560</name>
</gene>
<proteinExistence type="predicted"/>
<dbReference type="Gene3D" id="1.10.600.10">
    <property type="entry name" value="Farnesyl Diphosphate Synthase"/>
    <property type="match status" value="1"/>
</dbReference>
<dbReference type="EMBL" id="JBHTLQ010000035">
    <property type="protein sequence ID" value="MFD1191809.1"/>
    <property type="molecule type" value="Genomic_DNA"/>
</dbReference>
<dbReference type="Proteomes" id="UP001597216">
    <property type="component" value="Unassembled WGS sequence"/>
</dbReference>
<organism evidence="1 2">
    <name type="scientific">Phenylobacterium conjunctum</name>
    <dbReference type="NCBI Taxonomy" id="1298959"/>
    <lineage>
        <taxon>Bacteria</taxon>
        <taxon>Pseudomonadati</taxon>
        <taxon>Pseudomonadota</taxon>
        <taxon>Alphaproteobacteria</taxon>
        <taxon>Caulobacterales</taxon>
        <taxon>Caulobacteraceae</taxon>
        <taxon>Phenylobacterium</taxon>
    </lineage>
</organism>
<evidence type="ECO:0000313" key="2">
    <source>
        <dbReference type="Proteomes" id="UP001597216"/>
    </source>
</evidence>
<accession>A0ABW3T3P8</accession>
<dbReference type="InterPro" id="IPR002060">
    <property type="entry name" value="Squ/phyt_synthse"/>
</dbReference>
<protein>
    <submittedName>
        <fullName evidence="1">Squalene/phytoene synthase family protein</fullName>
    </submittedName>
</protein>
<comment type="caution">
    <text evidence="1">The sequence shown here is derived from an EMBL/GenBank/DDBJ whole genome shotgun (WGS) entry which is preliminary data.</text>
</comment>
<dbReference type="InterPro" id="IPR008949">
    <property type="entry name" value="Isoprenoid_synthase_dom_sf"/>
</dbReference>
<dbReference type="Pfam" id="PF00494">
    <property type="entry name" value="SQS_PSY"/>
    <property type="match status" value="1"/>
</dbReference>
<keyword evidence="2" id="KW-1185">Reference proteome</keyword>
<evidence type="ECO:0000313" key="1">
    <source>
        <dbReference type="EMBL" id="MFD1191809.1"/>
    </source>
</evidence>
<dbReference type="RefSeq" id="WP_377354090.1">
    <property type="nucleotide sequence ID" value="NZ_JBHTLQ010000035.1"/>
</dbReference>
<name>A0ABW3T3P8_9CAUL</name>
<sequence length="229" mass="24774">MSDAPETDLDALIQRVDPDRWLSSRFIAEPQARADAVAVYAFDYELARAPKVATNPLIGEIRLTWWREVLDEAYGQGPVRKHPTAEALAAAIRRHSLPREPLEAMIDVRYRELDAKPLELEEALDWARNSGGSAAVTVARILDPKADEARARAGGEAWAIGRLMGTMGLNADGADAALAQALKASRGLSVASFPAIAHGTLARVRARGRKPGDLGGRARVLWAVLTGRI</sequence>
<dbReference type="SUPFAM" id="SSF48576">
    <property type="entry name" value="Terpenoid synthases"/>
    <property type="match status" value="1"/>
</dbReference>
<reference evidence="2" key="1">
    <citation type="journal article" date="2019" name="Int. J. Syst. Evol. Microbiol.">
        <title>The Global Catalogue of Microorganisms (GCM) 10K type strain sequencing project: providing services to taxonomists for standard genome sequencing and annotation.</title>
        <authorList>
            <consortium name="The Broad Institute Genomics Platform"/>
            <consortium name="The Broad Institute Genome Sequencing Center for Infectious Disease"/>
            <person name="Wu L."/>
            <person name="Ma J."/>
        </authorList>
    </citation>
    <scope>NUCLEOTIDE SEQUENCE [LARGE SCALE GENOMIC DNA]</scope>
    <source>
        <strain evidence="2">CCUG 55074</strain>
    </source>
</reference>